<dbReference type="InterPro" id="IPR036890">
    <property type="entry name" value="HATPase_C_sf"/>
</dbReference>
<keyword evidence="6" id="KW-0067">ATP-binding</keyword>
<dbReference type="GO" id="GO:0000160">
    <property type="term" value="P:phosphorelay signal transduction system"/>
    <property type="evidence" value="ECO:0007669"/>
    <property type="project" value="UniProtKB-KW"/>
</dbReference>
<evidence type="ECO:0000256" key="2">
    <source>
        <dbReference type="ARBA" id="ARBA00012438"/>
    </source>
</evidence>
<dbReference type="SUPFAM" id="SSF55874">
    <property type="entry name" value="ATPase domain of HSP90 chaperone/DNA topoisomerase II/histidine kinase"/>
    <property type="match status" value="1"/>
</dbReference>
<evidence type="ECO:0000256" key="4">
    <source>
        <dbReference type="ARBA" id="ARBA00022741"/>
    </source>
</evidence>
<dbReference type="Pfam" id="PF02518">
    <property type="entry name" value="HATPase_c"/>
    <property type="match status" value="1"/>
</dbReference>
<comment type="catalytic activity">
    <reaction evidence="1">
        <text>ATP + protein L-histidine = ADP + protein N-phospho-L-histidine.</text>
        <dbReference type="EC" id="2.7.13.3"/>
    </reaction>
</comment>
<dbReference type="GO" id="GO:0005524">
    <property type="term" value="F:ATP binding"/>
    <property type="evidence" value="ECO:0007669"/>
    <property type="project" value="UniProtKB-KW"/>
</dbReference>
<evidence type="ECO:0000313" key="10">
    <source>
        <dbReference type="EMBL" id="RAM03578.1"/>
    </source>
</evidence>
<proteinExistence type="predicted"/>
<keyword evidence="4" id="KW-0547">Nucleotide-binding</keyword>
<evidence type="ECO:0000313" key="12">
    <source>
        <dbReference type="Proteomes" id="UP000293902"/>
    </source>
</evidence>
<dbReference type="AlphaFoldDB" id="A0A328FG47"/>
<evidence type="ECO:0000256" key="1">
    <source>
        <dbReference type="ARBA" id="ARBA00000085"/>
    </source>
</evidence>
<dbReference type="EMBL" id="QLNI01000003">
    <property type="protein sequence ID" value="RAM03578.1"/>
    <property type="molecule type" value="Genomic_DNA"/>
</dbReference>
<evidence type="ECO:0000256" key="7">
    <source>
        <dbReference type="ARBA" id="ARBA00023012"/>
    </source>
</evidence>
<dbReference type="PRINTS" id="PR00344">
    <property type="entry name" value="BCTRLSENSOR"/>
</dbReference>
<dbReference type="Gene3D" id="1.10.287.130">
    <property type="match status" value="1"/>
</dbReference>
<reference evidence="10 11" key="1">
    <citation type="submission" date="2018-06" db="EMBL/GenBank/DDBJ databases">
        <title>Complete Genome Sequence of Desulfobacter hydrogenophilus (DSM3380).</title>
        <authorList>
            <person name="Marietou A."/>
            <person name="Schreiber L."/>
            <person name="Marshall I."/>
            <person name="Jorgensen B."/>
        </authorList>
    </citation>
    <scope>NUCLEOTIDE SEQUENCE [LARGE SCALE GENOMIC DNA]</scope>
    <source>
        <strain evidence="10 11">DSM 3380</strain>
    </source>
</reference>
<dbReference type="EC" id="2.7.13.3" evidence="2"/>
<dbReference type="CDD" id="cd00075">
    <property type="entry name" value="HATPase"/>
    <property type="match status" value="1"/>
</dbReference>
<evidence type="ECO:0000256" key="6">
    <source>
        <dbReference type="ARBA" id="ARBA00022840"/>
    </source>
</evidence>
<feature type="domain" description="Histidine kinase" evidence="8">
    <location>
        <begin position="23"/>
        <end position="247"/>
    </location>
</feature>
<keyword evidence="5" id="KW-0418">Kinase</keyword>
<dbReference type="GO" id="GO:0004673">
    <property type="term" value="F:protein histidine kinase activity"/>
    <property type="evidence" value="ECO:0007669"/>
    <property type="project" value="UniProtKB-EC"/>
</dbReference>
<evidence type="ECO:0000256" key="3">
    <source>
        <dbReference type="ARBA" id="ARBA00022679"/>
    </source>
</evidence>
<dbReference type="SMART" id="SM00387">
    <property type="entry name" value="HATPase_c"/>
    <property type="match status" value="1"/>
</dbReference>
<dbReference type="RefSeq" id="WP_111953265.1">
    <property type="nucleotide sequence ID" value="NZ_CP036313.1"/>
</dbReference>
<keyword evidence="3" id="KW-0808">Transferase</keyword>
<dbReference type="PANTHER" id="PTHR43065">
    <property type="entry name" value="SENSOR HISTIDINE KINASE"/>
    <property type="match status" value="1"/>
</dbReference>
<dbReference type="InterPro" id="IPR003594">
    <property type="entry name" value="HATPase_dom"/>
</dbReference>
<dbReference type="Proteomes" id="UP000293902">
    <property type="component" value="Chromosome"/>
</dbReference>
<dbReference type="PANTHER" id="PTHR43065:SF46">
    <property type="entry name" value="C4-DICARBOXYLATE TRANSPORT SENSOR PROTEIN DCTB"/>
    <property type="match status" value="1"/>
</dbReference>
<evidence type="ECO:0000256" key="5">
    <source>
        <dbReference type="ARBA" id="ARBA00022777"/>
    </source>
</evidence>
<dbReference type="InterPro" id="IPR004358">
    <property type="entry name" value="Sig_transdc_His_kin-like_C"/>
</dbReference>
<evidence type="ECO:0000313" key="9">
    <source>
        <dbReference type="EMBL" id="QBH14005.1"/>
    </source>
</evidence>
<gene>
    <name evidence="10" type="ORF">DO021_02160</name>
    <name evidence="9" type="ORF">EYB58_14380</name>
</gene>
<protein>
    <recommendedName>
        <fullName evidence="2">histidine kinase</fullName>
        <ecNumber evidence="2">2.7.13.3</ecNumber>
    </recommendedName>
</protein>
<dbReference type="OrthoDB" id="9813024at2"/>
<organism evidence="10 11">
    <name type="scientific">Desulfobacter hydrogenophilus</name>
    <dbReference type="NCBI Taxonomy" id="2291"/>
    <lineage>
        <taxon>Bacteria</taxon>
        <taxon>Pseudomonadati</taxon>
        <taxon>Thermodesulfobacteriota</taxon>
        <taxon>Desulfobacteria</taxon>
        <taxon>Desulfobacterales</taxon>
        <taxon>Desulfobacteraceae</taxon>
        <taxon>Desulfobacter</taxon>
    </lineage>
</organism>
<keyword evidence="7" id="KW-0902">Two-component regulatory system</keyword>
<dbReference type="Gene3D" id="3.30.565.10">
    <property type="entry name" value="Histidine kinase-like ATPase, C-terminal domain"/>
    <property type="match status" value="1"/>
</dbReference>
<dbReference type="InterPro" id="IPR005467">
    <property type="entry name" value="His_kinase_dom"/>
</dbReference>
<dbReference type="EMBL" id="CP036313">
    <property type="protein sequence ID" value="QBH14005.1"/>
    <property type="molecule type" value="Genomic_DNA"/>
</dbReference>
<dbReference type="PROSITE" id="PS50109">
    <property type="entry name" value="HIS_KIN"/>
    <property type="match status" value="1"/>
</dbReference>
<keyword evidence="12" id="KW-1185">Reference proteome</keyword>
<accession>A0A328FG47</accession>
<evidence type="ECO:0000313" key="11">
    <source>
        <dbReference type="Proteomes" id="UP000248798"/>
    </source>
</evidence>
<reference evidence="9 12" key="2">
    <citation type="submission" date="2019-02" db="EMBL/GenBank/DDBJ databases">
        <title>Complete genome sequence of Desulfobacter hydrogenophilus AcRS1.</title>
        <authorList>
            <person name="Marietou A."/>
            <person name="Lund M.B."/>
            <person name="Marshall I.P.G."/>
            <person name="Schreiber L."/>
            <person name="Jorgensen B."/>
        </authorList>
    </citation>
    <scope>NUCLEOTIDE SEQUENCE [LARGE SCALE GENOMIC DNA]</scope>
    <source>
        <strain evidence="9 12">AcRS1</strain>
    </source>
</reference>
<dbReference type="Proteomes" id="UP000248798">
    <property type="component" value="Unassembled WGS sequence"/>
</dbReference>
<evidence type="ECO:0000259" key="8">
    <source>
        <dbReference type="PROSITE" id="PS50109"/>
    </source>
</evidence>
<sequence>MEEYLEKKQVGIAQDPVQMVAGGVAHNVRNLLDAIHGKAIMALCQAEEPDATQTHMIQIVQLVDQSTQVVDYLTQFAKIRHCRKQPVDLNCLAKTVIEQTVNQMRDVIVDINLFDRPIPVAMDEDKIGQAAVAILDNAYQALHRGKGTIIIATDIIQMMNGSCDAYGLPRGKYARLTVTDNGVGMEQDVLTNVFTPFYSYGNDRHLERNGLGLTLARNIVERHDGIIDIWSTPGRGSAFSIFLPLEHQAEEINDTDTVGTSSFFQP</sequence>
<name>A0A328FG47_9BACT</name>